<evidence type="ECO:0000313" key="5">
    <source>
        <dbReference type="Proteomes" id="UP001282284"/>
    </source>
</evidence>
<evidence type="ECO:0000256" key="1">
    <source>
        <dbReference type="ARBA" id="ARBA00022737"/>
    </source>
</evidence>
<feature type="repeat" description="Cell wall-binding" evidence="2">
    <location>
        <begin position="602"/>
        <end position="621"/>
    </location>
</feature>
<feature type="repeat" description="Cell wall-binding" evidence="2">
    <location>
        <begin position="438"/>
        <end position="457"/>
    </location>
</feature>
<comment type="caution">
    <text evidence="4">The sequence shown here is derived from an EMBL/GenBank/DDBJ whole genome shotgun (WGS) entry which is preliminary data.</text>
</comment>
<reference evidence="4 5" key="1">
    <citation type="submission" date="2023-06" db="EMBL/GenBank/DDBJ databases">
        <title>Sporosarcina sp. nov., isolated from Korean traditional fermented seafood 'Jeotgal'.</title>
        <authorList>
            <person name="Yang A.I."/>
            <person name="Shin N.-R."/>
        </authorList>
    </citation>
    <scope>NUCLEOTIDE SEQUENCE [LARGE SCALE GENOMIC DNA]</scope>
    <source>
        <strain evidence="4 5">KCTC13119</strain>
    </source>
</reference>
<protein>
    <recommendedName>
        <fullName evidence="6">Glucan-binding domain-containing protein (YG repeat)</fullName>
    </recommendedName>
</protein>
<name>A0ABU4GAM5_9BACL</name>
<dbReference type="EMBL" id="JAUBDI010000012">
    <property type="protein sequence ID" value="MDW0114027.1"/>
    <property type="molecule type" value="Genomic_DNA"/>
</dbReference>
<feature type="repeat" description="Cell wall-binding" evidence="2">
    <location>
        <begin position="502"/>
        <end position="521"/>
    </location>
</feature>
<feature type="chain" id="PRO_5047140739" description="Glucan-binding domain-containing protein (YG repeat)" evidence="3">
    <location>
        <begin position="28"/>
        <end position="640"/>
    </location>
</feature>
<feature type="repeat" description="Cell wall-binding" evidence="2">
    <location>
        <begin position="522"/>
        <end position="541"/>
    </location>
</feature>
<accession>A0ABU4GAM5</accession>
<keyword evidence="1" id="KW-0677">Repeat</keyword>
<dbReference type="RefSeq" id="WP_317944768.1">
    <property type="nucleotide sequence ID" value="NZ_JAUBDI010000012.1"/>
</dbReference>
<evidence type="ECO:0000256" key="3">
    <source>
        <dbReference type="SAM" id="SignalP"/>
    </source>
</evidence>
<feature type="repeat" description="Cell wall-binding" evidence="2">
    <location>
        <begin position="562"/>
        <end position="581"/>
    </location>
</feature>
<sequence>MKKYAPFFSSLLLLVLCFTFYTKEAYANETTLFFEDETVSDFPNAESLLYANDTVVYQFIRDKEYPYKLYKMNVFNHEGNQLGTHTFADHHFFDPHFFSSKPVIDENGYIYISYAVGEEEWLIDKPIYLAKISPTGTTDWTFKTDYFGPVTTLIDTDRTVYFTVNFIRDYHGFGSGYIYSLTKDGVENWNTKFEGDVLQPILYFDENQHLRFNATKFKYEDTSYTVSKSGQIINSIETAQLEDLYQYNDVRYTLTEIVHGEVSLTEKHLTTGQEFSTMLESDSFQYIKGVNSFGDAYVHTTSNPYFTKEYRNRMYSINNGQLNWKRDGYAHYDGKSIFSQYASTTHTISKLDPTNGKAMNTDVLQIAPTSVIVVDDNTFLYADGQSIYKLRFTDDKQTGWKMKNGYLLLYNNDGTVKTGWHKGANSNWYFFDPEGVMKTGWYNLNGKWYYSYHNGSMATGWVVSNDQLYFLNDDGVMQTGWITWHNGLSNNWYFLNDDGARQTGWVKENNKWYFLQDDGAMQTGWVKWNNEWYFLNTDGVMQTGWIKWNNQWYFLTTDGTMQTGWIKWNNQWYFLTTNGVMQTGWTKWNKQWYFLNTSGAMQIGWKLINNNWYYFYYNGKMATNITIDGFKVNHAGVWIP</sequence>
<feature type="repeat" description="Cell wall-binding" evidence="2">
    <location>
        <begin position="582"/>
        <end position="601"/>
    </location>
</feature>
<organism evidence="4 5">
    <name type="scientific">Sporosarcina saromensis</name>
    <dbReference type="NCBI Taxonomy" id="359365"/>
    <lineage>
        <taxon>Bacteria</taxon>
        <taxon>Bacillati</taxon>
        <taxon>Bacillota</taxon>
        <taxon>Bacilli</taxon>
        <taxon>Bacillales</taxon>
        <taxon>Caryophanaceae</taxon>
        <taxon>Sporosarcina</taxon>
    </lineage>
</organism>
<feature type="repeat" description="Cell wall-binding" evidence="2">
    <location>
        <begin position="542"/>
        <end position="561"/>
    </location>
</feature>
<keyword evidence="3" id="KW-0732">Signal</keyword>
<keyword evidence="5" id="KW-1185">Reference proteome</keyword>
<dbReference type="Gene3D" id="2.10.270.10">
    <property type="entry name" value="Cholin Binding"/>
    <property type="match status" value="3"/>
</dbReference>
<dbReference type="PROSITE" id="PS51170">
    <property type="entry name" value="CW"/>
    <property type="match status" value="9"/>
</dbReference>
<feature type="repeat" description="Cell wall-binding" evidence="2">
    <location>
        <begin position="478"/>
        <end position="501"/>
    </location>
</feature>
<dbReference type="Pfam" id="PF19127">
    <property type="entry name" value="Choline_bind_3"/>
    <property type="match status" value="3"/>
</dbReference>
<dbReference type="Proteomes" id="UP001282284">
    <property type="component" value="Unassembled WGS sequence"/>
</dbReference>
<dbReference type="Gene3D" id="2.10.270.20">
    <property type="match status" value="1"/>
</dbReference>
<evidence type="ECO:0000313" key="4">
    <source>
        <dbReference type="EMBL" id="MDW0114027.1"/>
    </source>
</evidence>
<dbReference type="SUPFAM" id="SSF69360">
    <property type="entry name" value="Cell wall binding repeat"/>
    <property type="match status" value="2"/>
</dbReference>
<dbReference type="Pfam" id="PF01473">
    <property type="entry name" value="Choline_bind_1"/>
    <property type="match status" value="4"/>
</dbReference>
<gene>
    <name evidence="4" type="ORF">QT711_12595</name>
</gene>
<feature type="repeat" description="Cell wall-binding" evidence="2">
    <location>
        <begin position="417"/>
        <end position="437"/>
    </location>
</feature>
<dbReference type="InterPro" id="IPR018337">
    <property type="entry name" value="Cell_wall/Cho-bd_repeat"/>
</dbReference>
<proteinExistence type="predicted"/>
<evidence type="ECO:0000256" key="2">
    <source>
        <dbReference type="PROSITE-ProRule" id="PRU00591"/>
    </source>
</evidence>
<feature type="signal peptide" evidence="3">
    <location>
        <begin position="1"/>
        <end position="27"/>
    </location>
</feature>
<evidence type="ECO:0008006" key="6">
    <source>
        <dbReference type="Google" id="ProtNLM"/>
    </source>
</evidence>